<evidence type="ECO:0000256" key="4">
    <source>
        <dbReference type="ARBA" id="ARBA00023228"/>
    </source>
</evidence>
<evidence type="ECO:0000256" key="5">
    <source>
        <dbReference type="ARBA" id="ARBA00046045"/>
    </source>
</evidence>
<evidence type="ECO:0000313" key="7">
    <source>
        <dbReference type="EMBL" id="EEC10476.1"/>
    </source>
</evidence>
<evidence type="ECO:0000313" key="9">
    <source>
        <dbReference type="Proteomes" id="UP000001555"/>
    </source>
</evidence>
<dbReference type="InterPro" id="IPR039842">
    <property type="entry name" value="TBC1D7"/>
</dbReference>
<dbReference type="Pfam" id="PF00566">
    <property type="entry name" value="RabGAP-TBC"/>
    <property type="match status" value="1"/>
</dbReference>
<dbReference type="FunFam" id="1.10.472.80:FF:000028">
    <property type="entry name" value="TBC1 domain family member 7"/>
    <property type="match status" value="1"/>
</dbReference>
<reference evidence="8" key="2">
    <citation type="submission" date="2020-05" db="UniProtKB">
        <authorList>
            <consortium name="EnsemblMetazoa"/>
        </authorList>
    </citation>
    <scope>IDENTIFICATION</scope>
    <source>
        <strain evidence="8">wikel</strain>
    </source>
</reference>
<dbReference type="Gene3D" id="1.10.472.80">
    <property type="entry name" value="Ypt/Rab-GAP domain of gyp1p, domain 3"/>
    <property type="match status" value="1"/>
</dbReference>
<dbReference type="PANTHER" id="PTHR13530:SF3">
    <property type="entry name" value="TBC1 DOMAIN FAMILY MEMBER 7"/>
    <property type="match status" value="1"/>
</dbReference>
<evidence type="ECO:0000256" key="3">
    <source>
        <dbReference type="ARBA" id="ARBA00015455"/>
    </source>
</evidence>
<dbReference type="PANTHER" id="PTHR13530">
    <property type="entry name" value="TBC1 DOMAIN FAMILY MEMBER 7"/>
    <property type="match status" value="1"/>
</dbReference>
<dbReference type="SUPFAM" id="SSF47923">
    <property type="entry name" value="Ypt/Rab-GAP domain of gyp1p"/>
    <property type="match status" value="1"/>
</dbReference>
<keyword evidence="9" id="KW-1185">Reference proteome</keyword>
<dbReference type="VEuPathDB" id="VectorBase:ISCP_025679"/>
<comment type="function">
    <text evidence="5">Non-catalytic component of the TSC-TBC complex, a multiprotein complex that acts as a negative regulator of the canonical mTORC1 complex, an evolutionarily conserved central nutrient sensor that stimulates anabolic reactions and macromolecule biosynthesis to promote cellular biomass generation and growth. The TSC-TBC complex acts as a GTPase-activating protein (GAP) for the small GTPase RHEB, a direct activator of the protein kinase activity of mTORC1. In absence of nutrients, the TSC-TBC complex inhibits mTORC1, thereby preventing phosphorylation of ribosomal protein S6 kinase (RPS6KB1 and RPS6KB2) and EIF4EBP1 (4E-BP1) by the mTORC1 signaling. The TSC-TBC complex is inactivated in response to nutrients, relieving inhibition of mTORC1.</text>
</comment>
<evidence type="ECO:0000313" key="8">
    <source>
        <dbReference type="EnsemblMetazoa" id="ISCW008281-PA"/>
    </source>
</evidence>
<name>B7PV54_IXOSC</name>
<dbReference type="STRING" id="6945.B7PV54"/>
<keyword evidence="4" id="KW-0458">Lysosome</keyword>
<dbReference type="GO" id="GO:0005829">
    <property type="term" value="C:cytosol"/>
    <property type="evidence" value="ECO:0007669"/>
    <property type="project" value="UniProtKB-SubCell"/>
</dbReference>
<evidence type="ECO:0000256" key="1">
    <source>
        <dbReference type="ARBA" id="ARBA00004514"/>
    </source>
</evidence>
<accession>B7PV54</accession>
<dbReference type="VEuPathDB" id="VectorBase:ISCI008281"/>
<evidence type="ECO:0000259" key="6">
    <source>
        <dbReference type="PROSITE" id="PS50086"/>
    </source>
</evidence>
<proteinExistence type="evidence at protein level"/>
<dbReference type="EnsemblMetazoa" id="ISCW008281-RA">
    <property type="protein sequence ID" value="ISCW008281-PA"/>
    <property type="gene ID" value="ISCW008281"/>
</dbReference>
<dbReference type="OrthoDB" id="18718at2759"/>
<comment type="subcellular location">
    <subcellularLocation>
        <location evidence="1">Cytoplasm</location>
        <location evidence="1">Cytosol</location>
    </subcellularLocation>
    <subcellularLocation>
        <location evidence="2">Lysosome membrane</location>
    </subcellularLocation>
</comment>
<dbReference type="InterPro" id="IPR035969">
    <property type="entry name" value="Rab-GAP_TBC_sf"/>
</dbReference>
<keyword evidence="10" id="KW-1267">Proteomics identification</keyword>
<evidence type="ECO:0000256" key="2">
    <source>
        <dbReference type="ARBA" id="ARBA00004656"/>
    </source>
</evidence>
<dbReference type="EMBL" id="ABJB010352726">
    <property type="status" value="NOT_ANNOTATED_CDS"/>
    <property type="molecule type" value="Genomic_DNA"/>
</dbReference>
<dbReference type="InterPro" id="IPR000195">
    <property type="entry name" value="Rab-GAP-TBC_dom"/>
</dbReference>
<dbReference type="EMBL" id="ABJB011098314">
    <property type="status" value="NOT_ANNOTATED_CDS"/>
    <property type="molecule type" value="Genomic_DNA"/>
</dbReference>
<evidence type="ECO:0007829" key="10">
    <source>
        <dbReference type="PeptideAtlas" id="B7PV54"/>
    </source>
</evidence>
<sequence>MQDEEAQHLLGIASAFFKMDLSEQDVYWMTRNFWRQLKKLSIDSCLMSKQMEDTLEKEDAELFQHLLRIKAFPVLPVDVWFRRCFAEVLDEDALVRVWDKVIGGSVKFLPQVGAVLLMSLRTSLLQLRGVGDVLELLSKVPKDASDVVVNKVLE</sequence>
<reference evidence="7 9" key="1">
    <citation type="submission" date="2008-03" db="EMBL/GenBank/DDBJ databases">
        <title>Annotation of Ixodes scapularis.</title>
        <authorList>
            <consortium name="Ixodes scapularis Genome Project Consortium"/>
            <person name="Caler E."/>
            <person name="Hannick L.I."/>
            <person name="Bidwell S."/>
            <person name="Joardar V."/>
            <person name="Thiagarajan M."/>
            <person name="Amedeo P."/>
            <person name="Galinsky K.J."/>
            <person name="Schobel S."/>
            <person name="Inman J."/>
            <person name="Hostetler J."/>
            <person name="Miller J."/>
            <person name="Hammond M."/>
            <person name="Megy K."/>
            <person name="Lawson D."/>
            <person name="Kodira C."/>
            <person name="Sutton G."/>
            <person name="Meyer J."/>
            <person name="Hill C.A."/>
            <person name="Birren B."/>
            <person name="Nene V."/>
            <person name="Collins F."/>
            <person name="Alarcon-Chaidez F."/>
            <person name="Wikel S."/>
            <person name="Strausberg R."/>
        </authorList>
    </citation>
    <scope>NUCLEOTIDE SEQUENCE [LARGE SCALE GENOMIC DNA]</scope>
    <source>
        <strain evidence="9">Wikel</strain>
        <strain evidence="7">Wikel colony</strain>
    </source>
</reference>
<feature type="domain" description="Rab-GAP TBC" evidence="6">
    <location>
        <begin position="1"/>
        <end position="105"/>
    </location>
</feature>
<dbReference type="VEuPathDB" id="VectorBase:ISCW008281"/>
<organism>
    <name type="scientific">Ixodes scapularis</name>
    <name type="common">Black-legged tick</name>
    <name type="synonym">Deer tick</name>
    <dbReference type="NCBI Taxonomy" id="6945"/>
    <lineage>
        <taxon>Eukaryota</taxon>
        <taxon>Metazoa</taxon>
        <taxon>Ecdysozoa</taxon>
        <taxon>Arthropoda</taxon>
        <taxon>Chelicerata</taxon>
        <taxon>Arachnida</taxon>
        <taxon>Acari</taxon>
        <taxon>Parasitiformes</taxon>
        <taxon>Ixodida</taxon>
        <taxon>Ixodoidea</taxon>
        <taxon>Ixodidae</taxon>
        <taxon>Ixodinae</taxon>
        <taxon>Ixodes</taxon>
    </lineage>
</organism>
<dbReference type="EMBL" id="ABJB010932427">
    <property type="status" value="NOT_ANNOTATED_CDS"/>
    <property type="molecule type" value="Genomic_DNA"/>
</dbReference>
<dbReference type="EMBL" id="DS797922">
    <property type="protein sequence ID" value="EEC10476.1"/>
    <property type="molecule type" value="Genomic_DNA"/>
</dbReference>
<dbReference type="PROSITE" id="PS50086">
    <property type="entry name" value="TBC_RABGAP"/>
    <property type="match status" value="1"/>
</dbReference>
<dbReference type="HOGENOM" id="CLU_143732_0_0_1"/>
<gene>
    <name evidence="7" type="ORF">IscW_ISCW008281</name>
</gene>
<dbReference type="Proteomes" id="UP000001555">
    <property type="component" value="Unassembled WGS sequence"/>
</dbReference>
<dbReference type="AlphaFoldDB" id="B7PV54"/>
<dbReference type="InParanoid" id="B7PV54"/>
<protein>
    <recommendedName>
        <fullName evidence="3">TBC1 domain family member 7</fullName>
    </recommendedName>
</protein>
<dbReference type="PaxDb" id="6945-B7PV54"/>
<dbReference type="GO" id="GO:0005765">
    <property type="term" value="C:lysosomal membrane"/>
    <property type="evidence" value="ECO:0007669"/>
    <property type="project" value="UniProtKB-SubCell"/>
</dbReference>